<protein>
    <recommendedName>
        <fullName evidence="4">TIR domain-containing protein</fullName>
    </recommendedName>
</protein>
<keyword evidence="1" id="KW-0433">Leucine-rich repeat</keyword>
<evidence type="ECO:0000259" key="4">
    <source>
        <dbReference type="PROSITE" id="PS50104"/>
    </source>
</evidence>
<dbReference type="Gene3D" id="1.10.8.430">
    <property type="entry name" value="Helical domain of apoptotic protease-activating factors"/>
    <property type="match status" value="1"/>
</dbReference>
<dbReference type="SMART" id="SM00255">
    <property type="entry name" value="TIR"/>
    <property type="match status" value="1"/>
</dbReference>
<dbReference type="SUPFAM" id="SSF52540">
    <property type="entry name" value="P-loop containing nucleoside triphosphate hydrolases"/>
    <property type="match status" value="1"/>
</dbReference>
<dbReference type="InterPro" id="IPR042197">
    <property type="entry name" value="Apaf_helical"/>
</dbReference>
<dbReference type="InterPro" id="IPR002182">
    <property type="entry name" value="NB-ARC"/>
</dbReference>
<dbReference type="Proteomes" id="UP000326396">
    <property type="component" value="Linkage Group LG15"/>
</dbReference>
<dbReference type="PANTHER" id="PTHR11017">
    <property type="entry name" value="LEUCINE-RICH REPEAT-CONTAINING PROTEIN"/>
    <property type="match status" value="1"/>
</dbReference>
<feature type="domain" description="TIR" evidence="4">
    <location>
        <begin position="9"/>
        <end position="184"/>
    </location>
</feature>
<dbReference type="Pfam" id="PF01582">
    <property type="entry name" value="TIR"/>
    <property type="match status" value="1"/>
</dbReference>
<evidence type="ECO:0000313" key="6">
    <source>
        <dbReference type="Proteomes" id="UP000326396"/>
    </source>
</evidence>
<dbReference type="AlphaFoldDB" id="A0A5N6P1K8"/>
<evidence type="ECO:0000256" key="3">
    <source>
        <dbReference type="ARBA" id="ARBA00023027"/>
    </source>
</evidence>
<dbReference type="PROSITE" id="PS50104">
    <property type="entry name" value="TIR"/>
    <property type="match status" value="1"/>
</dbReference>
<dbReference type="PANTHER" id="PTHR11017:SF313">
    <property type="entry name" value="TIR DOMAIN, P-LOOP CONTAINING NUCLEOSIDE TRIPHOSPHATE HYDROLASE"/>
    <property type="match status" value="1"/>
</dbReference>
<reference evidence="5 6" key="1">
    <citation type="submission" date="2019-05" db="EMBL/GenBank/DDBJ databases">
        <title>Mikania micrantha, genome provides insights into the molecular mechanism of rapid growth.</title>
        <authorList>
            <person name="Liu B."/>
        </authorList>
    </citation>
    <scope>NUCLEOTIDE SEQUENCE [LARGE SCALE GENOMIC DNA]</scope>
    <source>
        <strain evidence="5">NLD-2019</strain>
        <tissue evidence="5">Leaf</tissue>
    </source>
</reference>
<dbReference type="InterPro" id="IPR044974">
    <property type="entry name" value="Disease_R_plants"/>
</dbReference>
<keyword evidence="3" id="KW-0520">NAD</keyword>
<dbReference type="InterPro" id="IPR027417">
    <property type="entry name" value="P-loop_NTPase"/>
</dbReference>
<organism evidence="5 6">
    <name type="scientific">Mikania micrantha</name>
    <name type="common">bitter vine</name>
    <dbReference type="NCBI Taxonomy" id="192012"/>
    <lineage>
        <taxon>Eukaryota</taxon>
        <taxon>Viridiplantae</taxon>
        <taxon>Streptophyta</taxon>
        <taxon>Embryophyta</taxon>
        <taxon>Tracheophyta</taxon>
        <taxon>Spermatophyta</taxon>
        <taxon>Magnoliopsida</taxon>
        <taxon>eudicotyledons</taxon>
        <taxon>Gunneridae</taxon>
        <taxon>Pentapetalae</taxon>
        <taxon>asterids</taxon>
        <taxon>campanulids</taxon>
        <taxon>Asterales</taxon>
        <taxon>Asteraceae</taxon>
        <taxon>Asteroideae</taxon>
        <taxon>Heliantheae alliance</taxon>
        <taxon>Eupatorieae</taxon>
        <taxon>Mikania</taxon>
    </lineage>
</organism>
<dbReference type="SUPFAM" id="SSF52200">
    <property type="entry name" value="Toll/Interleukin receptor TIR domain"/>
    <property type="match status" value="1"/>
</dbReference>
<dbReference type="Gene3D" id="3.40.50.300">
    <property type="entry name" value="P-loop containing nucleotide triphosphate hydrolases"/>
    <property type="match status" value="1"/>
</dbReference>
<accession>A0A5N6P1K8</accession>
<dbReference type="Gene3D" id="3.80.10.10">
    <property type="entry name" value="Ribonuclease Inhibitor"/>
    <property type="match status" value="2"/>
</dbReference>
<dbReference type="OrthoDB" id="1357022at2759"/>
<dbReference type="FunFam" id="3.40.50.10140:FF:000007">
    <property type="entry name" value="Disease resistance protein (TIR-NBS-LRR class)"/>
    <property type="match status" value="1"/>
</dbReference>
<dbReference type="Gene3D" id="3.40.50.10140">
    <property type="entry name" value="Toll/interleukin-1 receptor homology (TIR) domain"/>
    <property type="match status" value="1"/>
</dbReference>
<dbReference type="SUPFAM" id="SSF52058">
    <property type="entry name" value="L domain-like"/>
    <property type="match status" value="1"/>
</dbReference>
<gene>
    <name evidence="5" type="ORF">E3N88_13891</name>
</gene>
<evidence type="ECO:0000313" key="5">
    <source>
        <dbReference type="EMBL" id="KAD5802531.1"/>
    </source>
</evidence>
<dbReference type="InterPro" id="IPR032675">
    <property type="entry name" value="LRR_dom_sf"/>
</dbReference>
<keyword evidence="2" id="KW-0677">Repeat</keyword>
<sequence length="1130" mass="128584">MVILTEASSSYDVFLSFRGIDTRLNFVDHLYNALLDANLNIFYDDDEIQTGEDLRPELKRAIRASRASIIVLSPNYASSTWCLDELVLILEQRLTSDQLVIPIFYHVEPTHVRKQEGSFGVAMADHKKRLEAEANSQKRSLLAKKMDRWNTALTEVAQLKGMDAKGRKETEFIGEIVTNIHRMLGGHLHSTLPLLFGMEDSIEAITSWLFDGSSHNADILTILGMGGIGKTSLARYVHGSHYRLFAKSSFIECITEKCAAQTGLLDLQKQLFHDISKTSQIQAHDILAYTSMIENGLTRKKVFIVLDNIDSVDQLYALLGNKGFYPGSKIIITTKDASLTERYALSKLAVNPKHTKLLLEGLHKQASLQLLSHHAFMSNGPNDGYEKVSKQIMAYCKGHPLALKVLGESLFNKTVAEWEDCVIGLKEETDSRIMNILKMSFHSIQSNNDKELFKHIACFFVQKDRDFAETILNSCGIRTTGIRNLIDRCLLTIGSDNNLMMHQLIQEMGRDVVRKNHLTSLKSVVDYVVMKSHSMCWKKRRNAKGLVLDMKLLEIDMLCGSTELETTALSKMPNLMILQLNFVQLSGSYKNFPQRLRWLCMHGFPLKSIPLDLPMENLVALDMSYSNIESFDLSYSHSQPSRKRQKVPTTIGMLKKVKTLLLDGCDLLELPMKKRVTDPSEVFKAIPNDSNFFAISLPSSLVRLSLAHNNLSNESFPMDFSCLSMLKDLCLNGNPIVSLPDCVRTLPGLQTLEMSNCLKLMSVEHPPCTLRRLNLYNNCCKPDYKSLLRKIAFDPEMVPLELIADRNLLAPSSFEIEGMIKIQPIAGVEEKVLWSLGWPLIWPSEKMFMVTGHNYEGAQKSQIQMYYEFGIFSTIYNGRWMPFCIRHVSMGTSISFTIPSHPKKLRGLNFCYTGKLFELPMIKVRNITKNFTWIYMHCIKSFYVDGDDQIFLSHWMFGKNEMGVGDEITINLENHIKDPKPMCRCGVGLVYDDDERMELIRRYTRYTRSCTNIKNEALSFSHWVLAMHNMDNDDIITTQPKCIRTLDDENIEEEGPLDYYKSWNHIIGGDLSAFRLTTGEYFLNSVEFLRSLFSSSFPNAHFTGFSSLSFLIPAQKSTKGRFETEEEVKA</sequence>
<proteinExistence type="predicted"/>
<dbReference type="GO" id="GO:0006952">
    <property type="term" value="P:defense response"/>
    <property type="evidence" value="ECO:0007669"/>
    <property type="project" value="InterPro"/>
</dbReference>
<evidence type="ECO:0000256" key="1">
    <source>
        <dbReference type="ARBA" id="ARBA00022614"/>
    </source>
</evidence>
<keyword evidence="6" id="KW-1185">Reference proteome</keyword>
<dbReference type="EMBL" id="SZYD01000007">
    <property type="protein sequence ID" value="KAD5802531.1"/>
    <property type="molecule type" value="Genomic_DNA"/>
</dbReference>
<name>A0A5N6P1K8_9ASTR</name>
<dbReference type="Pfam" id="PF23282">
    <property type="entry name" value="WHD_ROQ1"/>
    <property type="match status" value="1"/>
</dbReference>
<evidence type="ECO:0000256" key="2">
    <source>
        <dbReference type="ARBA" id="ARBA00022737"/>
    </source>
</evidence>
<dbReference type="InterPro" id="IPR000157">
    <property type="entry name" value="TIR_dom"/>
</dbReference>
<dbReference type="GO" id="GO:0007165">
    <property type="term" value="P:signal transduction"/>
    <property type="evidence" value="ECO:0007669"/>
    <property type="project" value="InterPro"/>
</dbReference>
<dbReference type="Pfam" id="PF00931">
    <property type="entry name" value="NB-ARC"/>
    <property type="match status" value="1"/>
</dbReference>
<dbReference type="PRINTS" id="PR00364">
    <property type="entry name" value="DISEASERSIST"/>
</dbReference>
<dbReference type="InterPro" id="IPR058192">
    <property type="entry name" value="WHD_ROQ1-like"/>
</dbReference>
<dbReference type="InterPro" id="IPR035897">
    <property type="entry name" value="Toll_tir_struct_dom_sf"/>
</dbReference>
<dbReference type="GO" id="GO:0043531">
    <property type="term" value="F:ADP binding"/>
    <property type="evidence" value="ECO:0007669"/>
    <property type="project" value="InterPro"/>
</dbReference>
<comment type="caution">
    <text evidence="5">The sequence shown here is derived from an EMBL/GenBank/DDBJ whole genome shotgun (WGS) entry which is preliminary data.</text>
</comment>